<dbReference type="Proteomes" id="UP000682843">
    <property type="component" value="Chromosome"/>
</dbReference>
<organism evidence="3 4">
    <name type="scientific">Tardiphaga alba</name>
    <dbReference type="NCBI Taxonomy" id="340268"/>
    <lineage>
        <taxon>Bacteria</taxon>
        <taxon>Pseudomonadati</taxon>
        <taxon>Pseudomonadota</taxon>
        <taxon>Alphaproteobacteria</taxon>
        <taxon>Hyphomicrobiales</taxon>
        <taxon>Nitrobacteraceae</taxon>
        <taxon>Tardiphaga</taxon>
    </lineage>
</organism>
<dbReference type="SMART" id="SM00507">
    <property type="entry name" value="HNHc"/>
    <property type="match status" value="1"/>
</dbReference>
<accession>A0ABX8A8A8</accession>
<evidence type="ECO:0000256" key="1">
    <source>
        <dbReference type="SAM" id="MobiDB-lite"/>
    </source>
</evidence>
<feature type="domain" description="HNH nuclease" evidence="2">
    <location>
        <begin position="45"/>
        <end position="98"/>
    </location>
</feature>
<feature type="region of interest" description="Disordered" evidence="1">
    <location>
        <begin position="110"/>
        <end position="129"/>
    </location>
</feature>
<dbReference type="Gene3D" id="1.10.30.50">
    <property type="match status" value="1"/>
</dbReference>
<keyword evidence="3" id="KW-0378">Hydrolase</keyword>
<keyword evidence="3" id="KW-0540">Nuclease</keyword>
<evidence type="ECO:0000313" key="3">
    <source>
        <dbReference type="EMBL" id="QUS39546.1"/>
    </source>
</evidence>
<gene>
    <name evidence="3" type="ORF">RPMA_12390</name>
</gene>
<keyword evidence="3" id="KW-0255">Endonuclease</keyword>
<dbReference type="InterPro" id="IPR003615">
    <property type="entry name" value="HNH_nuc"/>
</dbReference>
<name>A0ABX8A8A8_9BRAD</name>
<dbReference type="EMBL" id="CP036498">
    <property type="protein sequence ID" value="QUS39546.1"/>
    <property type="molecule type" value="Genomic_DNA"/>
</dbReference>
<reference evidence="3 4" key="1">
    <citation type="submission" date="2019-02" db="EMBL/GenBank/DDBJ databases">
        <title>Emended description of the genus Rhodopseudomonas and description of Rhodopseudomonas albus sp. nov., a non-phototrophic, heavy-metal-tolerant bacterium isolated from garden soil.</title>
        <authorList>
            <person name="Bao Z."/>
            <person name="Cao W.W."/>
            <person name="Sato Y."/>
            <person name="Nishizawa T."/>
            <person name="Zhao J."/>
            <person name="Guo Y."/>
            <person name="Ohta H."/>
        </authorList>
    </citation>
    <scope>NUCLEOTIDE SEQUENCE [LARGE SCALE GENOMIC DNA]</scope>
    <source>
        <strain evidence="3 4">SK50-23</strain>
    </source>
</reference>
<sequence length="129" mass="14865">MVRLACQRPRSTRRHVRCRLGKPIERKQRFREHSPNRIRGRKGVALRLRRLANEPLCRDCKAEGKDTPSTVPDHIIPLAQGGADEDSNIRCLCADHHRIRTAEQFGHLPSFGNDVNGRPLDPSHPWNRR</sequence>
<dbReference type="CDD" id="cd00085">
    <property type="entry name" value="HNHc"/>
    <property type="match status" value="1"/>
</dbReference>
<dbReference type="Pfam" id="PF01844">
    <property type="entry name" value="HNH"/>
    <property type="match status" value="1"/>
</dbReference>
<dbReference type="GO" id="GO:0004519">
    <property type="term" value="F:endonuclease activity"/>
    <property type="evidence" value="ECO:0007669"/>
    <property type="project" value="UniProtKB-KW"/>
</dbReference>
<protein>
    <submittedName>
        <fullName evidence="3">HNH endonuclease</fullName>
    </submittedName>
</protein>
<keyword evidence="4" id="KW-1185">Reference proteome</keyword>
<dbReference type="InterPro" id="IPR002711">
    <property type="entry name" value="HNH"/>
</dbReference>
<evidence type="ECO:0000259" key="2">
    <source>
        <dbReference type="SMART" id="SM00507"/>
    </source>
</evidence>
<proteinExistence type="predicted"/>
<dbReference type="RefSeq" id="WP_408056526.1">
    <property type="nucleotide sequence ID" value="NZ_CP036498.1"/>
</dbReference>
<evidence type="ECO:0000313" key="4">
    <source>
        <dbReference type="Proteomes" id="UP000682843"/>
    </source>
</evidence>